<evidence type="ECO:0000313" key="13">
    <source>
        <dbReference type="EMBL" id="CCX15414.1"/>
    </source>
</evidence>
<evidence type="ECO:0000256" key="7">
    <source>
        <dbReference type="ARBA" id="ARBA00023054"/>
    </source>
</evidence>
<evidence type="ECO:0000259" key="12">
    <source>
        <dbReference type="SMART" id="SM00968"/>
    </source>
</evidence>
<evidence type="ECO:0000256" key="4">
    <source>
        <dbReference type="ARBA" id="ARBA00022454"/>
    </source>
</evidence>
<dbReference type="InterPro" id="IPR003395">
    <property type="entry name" value="RecF/RecN/SMC_N"/>
</dbReference>
<dbReference type="Pfam" id="PF06470">
    <property type="entry name" value="SMC_hinge"/>
    <property type="match status" value="1"/>
</dbReference>
<dbReference type="GO" id="GO:0007062">
    <property type="term" value="P:sister chromatid cohesion"/>
    <property type="evidence" value="ECO:0007669"/>
    <property type="project" value="InterPro"/>
</dbReference>
<accession>U4LAP2</accession>
<dbReference type="OrthoDB" id="5575062at2759"/>
<dbReference type="InterPro" id="IPR024704">
    <property type="entry name" value="SMC"/>
</dbReference>
<dbReference type="GO" id="GO:0016887">
    <property type="term" value="F:ATP hydrolysis activity"/>
    <property type="evidence" value="ECO:0007669"/>
    <property type="project" value="InterPro"/>
</dbReference>
<evidence type="ECO:0000256" key="2">
    <source>
        <dbReference type="ARBA" id="ARBA00004286"/>
    </source>
</evidence>
<evidence type="ECO:0000256" key="5">
    <source>
        <dbReference type="ARBA" id="ARBA00022618"/>
    </source>
</evidence>
<dbReference type="SUPFAM" id="SSF52540">
    <property type="entry name" value="P-loop containing nucleoside triphosphate hydrolases"/>
    <property type="match status" value="1"/>
</dbReference>
<evidence type="ECO:0000256" key="1">
    <source>
        <dbReference type="ARBA" id="ARBA00004123"/>
    </source>
</evidence>
<evidence type="ECO:0000256" key="3">
    <source>
        <dbReference type="ARBA" id="ARBA00005597"/>
    </source>
</evidence>
<comment type="similarity">
    <text evidence="3">Belongs to the SMC family. SMC1 subfamily.</text>
</comment>
<dbReference type="CDD" id="cd03275">
    <property type="entry name" value="ABC_SMC1_euk"/>
    <property type="match status" value="2"/>
</dbReference>
<evidence type="ECO:0000256" key="6">
    <source>
        <dbReference type="ARBA" id="ARBA00022776"/>
    </source>
</evidence>
<dbReference type="SUPFAM" id="SSF75553">
    <property type="entry name" value="Smc hinge domain"/>
    <property type="match status" value="1"/>
</dbReference>
<keyword evidence="5" id="KW-0132">Cell division</keyword>
<dbReference type="AlphaFoldDB" id="U4LAP2"/>
<dbReference type="Proteomes" id="UP000018144">
    <property type="component" value="Unassembled WGS sequence"/>
</dbReference>
<evidence type="ECO:0000256" key="9">
    <source>
        <dbReference type="ARBA" id="ARBA00023306"/>
    </source>
</evidence>
<evidence type="ECO:0000256" key="10">
    <source>
        <dbReference type="PIRNR" id="PIRNR005719"/>
    </source>
</evidence>
<comment type="subcellular location">
    <subcellularLocation>
        <location evidence="2">Chromosome</location>
    </subcellularLocation>
    <subcellularLocation>
        <location evidence="1 10">Nucleus</location>
    </subcellularLocation>
</comment>
<dbReference type="eggNOG" id="KOG0018">
    <property type="taxonomic scope" value="Eukaryota"/>
</dbReference>
<reference evidence="13 14" key="1">
    <citation type="journal article" date="2013" name="PLoS Genet.">
        <title>The genome and development-dependent transcriptomes of Pyronema confluens: a window into fungal evolution.</title>
        <authorList>
            <person name="Traeger S."/>
            <person name="Altegoer F."/>
            <person name="Freitag M."/>
            <person name="Gabaldon T."/>
            <person name="Kempken F."/>
            <person name="Kumar A."/>
            <person name="Marcet-Houben M."/>
            <person name="Poggeler S."/>
            <person name="Stajich J.E."/>
            <person name="Nowrousian M."/>
        </authorList>
    </citation>
    <scope>NUCLEOTIDE SEQUENCE [LARGE SCALE GENOMIC DNA]</scope>
    <source>
        <strain evidence="14">CBS 100304</strain>
        <tissue evidence="13">Vegetative mycelium</tissue>
    </source>
</reference>
<dbReference type="STRING" id="1076935.U4LAP2"/>
<dbReference type="SMART" id="SM00968">
    <property type="entry name" value="SMC_hinge"/>
    <property type="match status" value="1"/>
</dbReference>
<keyword evidence="9" id="KW-0131">Cell cycle</keyword>
<dbReference type="Gene3D" id="1.20.1060.20">
    <property type="match status" value="1"/>
</dbReference>
<dbReference type="GO" id="GO:0005634">
    <property type="term" value="C:nucleus"/>
    <property type="evidence" value="ECO:0007669"/>
    <property type="project" value="UniProtKB-SubCell"/>
</dbReference>
<keyword evidence="6" id="KW-0498">Mitosis</keyword>
<dbReference type="InterPro" id="IPR036277">
    <property type="entry name" value="SMC_hinge_sf"/>
</dbReference>
<dbReference type="OMA" id="KHMDFQR"/>
<evidence type="ECO:0000256" key="11">
    <source>
        <dbReference type="SAM" id="Coils"/>
    </source>
</evidence>
<feature type="coiled-coil region" evidence="11">
    <location>
        <begin position="1032"/>
        <end position="1066"/>
    </location>
</feature>
<dbReference type="Gene3D" id="1.20.5.340">
    <property type="match status" value="1"/>
</dbReference>
<dbReference type="GO" id="GO:0005524">
    <property type="term" value="F:ATP binding"/>
    <property type="evidence" value="ECO:0007669"/>
    <property type="project" value="InterPro"/>
</dbReference>
<name>U4LAP2_PYROM</name>
<dbReference type="GO" id="GO:0003677">
    <property type="term" value="F:DNA binding"/>
    <property type="evidence" value="ECO:0007669"/>
    <property type="project" value="TreeGrafter"/>
</dbReference>
<dbReference type="GO" id="GO:0051301">
    <property type="term" value="P:cell division"/>
    <property type="evidence" value="ECO:0007669"/>
    <property type="project" value="UniProtKB-KW"/>
</dbReference>
<dbReference type="EMBL" id="HF936165">
    <property type="protein sequence ID" value="CCX15414.1"/>
    <property type="molecule type" value="Genomic_DNA"/>
</dbReference>
<keyword evidence="7 11" id="KW-0175">Coiled coil</keyword>
<evidence type="ECO:0000313" key="14">
    <source>
        <dbReference type="Proteomes" id="UP000018144"/>
    </source>
</evidence>
<dbReference type="InterPro" id="IPR027417">
    <property type="entry name" value="P-loop_NTPase"/>
</dbReference>
<dbReference type="Gene3D" id="3.30.70.1620">
    <property type="match status" value="1"/>
</dbReference>
<protein>
    <recommendedName>
        <fullName evidence="10">Structural maintenance of chromosomes protein</fullName>
    </recommendedName>
</protein>
<dbReference type="GO" id="GO:0008278">
    <property type="term" value="C:cohesin complex"/>
    <property type="evidence" value="ECO:0007669"/>
    <property type="project" value="InterPro"/>
</dbReference>
<dbReference type="InterPro" id="IPR010935">
    <property type="entry name" value="SMC_hinge"/>
</dbReference>
<sequence>MGKLERLELCNFKSYKGHQTIHLGDSYFTSIIGPNGSGKSNSMDAISFVLGIKSKDLRSAHLSELIYRGRKLLGDADESTQRDDPTTAWVMAVYTDDDGVEHRWKRTITASGSSEYRINEKPVTAAAYNKALEHQNILIKARNFLVFQGDVEAIASQSPLDLTRLIEQISGSLEYKAEYERLQIEQEKAADTSTFNLNRRRGINAEIKQYQEQKKEAEMYQQKMQQRDEAIVTHILWKLFHFQQTIERNKEEIERHQHELLEFRRAHEKYAQKLEDARTEQAKATKSVSKHERKIKEKVKELQEKETGLVPVDEKINIAASHLKKYSARVREIKRDQDNQTATVQSLEKDLASVRKAQTKFEAEQKKALEETGIALSEADLAEYNKLKEQVSTRVAGEQINIDNYARDIKTDSEVVTSLSSKVENARWILQKLESEVADLNSRREEMKATIHQIAQEIDAKKKEYNTLTSERVRNAQKHEELNGKLRDCLIKLSEADDGRRQSEREIRVKEITVSLKRIFPGVKGRVSELCKPKMKKYSEAVSTVLGRHFDAVVVDSEKTATDCIGYLKEQKLGIVTFLPLENIQVKALNSNLKGMHRGMRMAIDTIEFDNSVEGAMLYACGNAVVCDDLQVAKYICFEKGLQVKAVTLDGTVIHKSGLMTGGRVGDSRGRRWEDQEVEQVKRLRDSLLAQIAALPKNRRGPQEEALQGELTGLEQRLSYHRDELGHLERTLTGKQREVVHNQKALSELEPKLREATTSLDALKTKLASLEAVVSSAEDNIFSSFCSRLGFDNIRTYEKQQGSLQQEAQQKRLEFTTQISKLNSQLSFEKGRLKDTKERITKLEQLTERDRMMVEELEQQKAGISEEMDNIQSELEMMREALEGKRTELERRAQRVAELKIDVSKRFGSLEETNKTIAALESEIERNAAGRYAVLRRCKLEEIKLPLTIDSEPIDRLPIEDQLTRDPDAMDVDDDEDDDALANDVALQDYGIEVDFSELPEDLQETDDDKVEEELLEKMKTLSGELERMAPNMKAIERLEGVESRLHETEREFEDSRKAAKNAKEAFAAIREKRFELFNKAFAHISEEISVVYKDLTKSEAFPLGGTAYLDLEDPNEPVNGGIKYHAMPPLKRFRDMEHLSGGEKTMAALALLFAVHSYQPSPFFVLDEVDAALDNTNVKKISNYIRSHSGPGFQFIVISLKAKLFQQSDALVGIYRDQVECSSKSLTLDLKQYVDQQ</sequence>
<dbReference type="PANTHER" id="PTHR18937:SF12">
    <property type="entry name" value="STRUCTURAL MAINTENANCE OF CHROMOSOMES PROTEIN"/>
    <property type="match status" value="1"/>
</dbReference>
<keyword evidence="14" id="KW-1185">Reference proteome</keyword>
<evidence type="ECO:0000256" key="8">
    <source>
        <dbReference type="ARBA" id="ARBA00023242"/>
    </source>
</evidence>
<dbReference type="Gene3D" id="3.40.50.300">
    <property type="entry name" value="P-loop containing nucleotide triphosphate hydrolases"/>
    <property type="match status" value="2"/>
</dbReference>
<keyword evidence="8 10" id="KW-0539">Nucleus</keyword>
<keyword evidence="4" id="KW-0158">Chromosome</keyword>
<gene>
    <name evidence="13" type="ORF">PCON_01689</name>
</gene>
<feature type="domain" description="SMC hinge" evidence="12">
    <location>
        <begin position="521"/>
        <end position="637"/>
    </location>
</feature>
<proteinExistence type="inferred from homology"/>
<dbReference type="InterPro" id="IPR028468">
    <property type="entry name" value="Smc1_ABC"/>
</dbReference>
<dbReference type="PANTHER" id="PTHR18937">
    <property type="entry name" value="STRUCTURAL MAINTENANCE OF CHROMOSOMES SMC FAMILY MEMBER"/>
    <property type="match status" value="1"/>
</dbReference>
<dbReference type="Pfam" id="PF02463">
    <property type="entry name" value="SMC_N"/>
    <property type="match status" value="1"/>
</dbReference>
<organism evidence="13 14">
    <name type="scientific">Pyronema omphalodes (strain CBS 100304)</name>
    <name type="common">Pyronema confluens</name>
    <dbReference type="NCBI Taxonomy" id="1076935"/>
    <lineage>
        <taxon>Eukaryota</taxon>
        <taxon>Fungi</taxon>
        <taxon>Dikarya</taxon>
        <taxon>Ascomycota</taxon>
        <taxon>Pezizomycotina</taxon>
        <taxon>Pezizomycetes</taxon>
        <taxon>Pezizales</taxon>
        <taxon>Pyronemataceae</taxon>
        <taxon>Pyronema</taxon>
    </lineage>
</organism>
<feature type="coiled-coil region" evidence="11">
    <location>
        <begin position="200"/>
        <end position="364"/>
    </location>
</feature>
<feature type="coiled-coil region" evidence="11">
    <location>
        <begin position="753"/>
        <end position="899"/>
    </location>
</feature>
<dbReference type="PIRSF" id="PIRSF005719">
    <property type="entry name" value="SMC"/>
    <property type="match status" value="1"/>
</dbReference>
<feature type="coiled-coil region" evidence="11">
    <location>
        <begin position="416"/>
        <end position="471"/>
    </location>
</feature>